<dbReference type="HOGENOM" id="CLU_1530236_0_0_5"/>
<proteinExistence type="predicted"/>
<feature type="region of interest" description="Disordered" evidence="1">
    <location>
        <begin position="89"/>
        <end position="175"/>
    </location>
</feature>
<evidence type="ECO:0000256" key="1">
    <source>
        <dbReference type="SAM" id="MobiDB-lite"/>
    </source>
</evidence>
<dbReference type="EMBL" id="CP000236">
    <property type="protein sequence ID" value="ABD45218.1"/>
    <property type="molecule type" value="Genomic_DNA"/>
</dbReference>
<dbReference type="RefSeq" id="WP_006011582.1">
    <property type="nucleotide sequence ID" value="NC_007799.1"/>
</dbReference>
<evidence type="ECO:0000313" key="4">
    <source>
        <dbReference type="Proteomes" id="UP000008320"/>
    </source>
</evidence>
<gene>
    <name evidence="3" type="ordered locus">ECH_0531</name>
</gene>
<dbReference type="STRING" id="205920.ECH_0531"/>
<evidence type="ECO:0000256" key="2">
    <source>
        <dbReference type="SAM" id="Phobius"/>
    </source>
</evidence>
<organism evidence="3 4">
    <name type="scientific">Ehrlichia chaffeensis (strain ATCC CRL-10679 / Arkansas)</name>
    <dbReference type="NCBI Taxonomy" id="205920"/>
    <lineage>
        <taxon>Bacteria</taxon>
        <taxon>Pseudomonadati</taxon>
        <taxon>Pseudomonadota</taxon>
        <taxon>Alphaproteobacteria</taxon>
        <taxon>Rickettsiales</taxon>
        <taxon>Anaplasmataceae</taxon>
        <taxon>Ehrlichia</taxon>
    </lineage>
</organism>
<feature type="transmembrane region" description="Helical" evidence="2">
    <location>
        <begin position="12"/>
        <end position="37"/>
    </location>
</feature>
<feature type="compositionally biased region" description="Polar residues" evidence="1">
    <location>
        <begin position="146"/>
        <end position="175"/>
    </location>
</feature>
<dbReference type="KEGG" id="ech:ECH_0531"/>
<keyword evidence="2" id="KW-0812">Transmembrane</keyword>
<feature type="compositionally biased region" description="Polar residues" evidence="1">
    <location>
        <begin position="89"/>
        <end position="100"/>
    </location>
</feature>
<feature type="transmembrane region" description="Helical" evidence="2">
    <location>
        <begin position="57"/>
        <end position="78"/>
    </location>
</feature>
<dbReference type="AlphaFoldDB" id="Q2GGT8"/>
<name>Q2GGT8_EHRCR</name>
<accession>Q2GGT8</accession>
<protein>
    <submittedName>
        <fullName evidence="3">Uncharacterized protein</fullName>
    </submittedName>
</protein>
<keyword evidence="2" id="KW-0472">Membrane</keyword>
<reference evidence="3 4" key="1">
    <citation type="journal article" date="2006" name="PLoS Genet.">
        <title>Comparative genomics of emerging human ehrlichiosis agents.</title>
        <authorList>
            <person name="Dunning Hotopp J.C."/>
            <person name="Lin M."/>
            <person name="Madupu R."/>
            <person name="Crabtree J."/>
            <person name="Angiuoli S.V."/>
            <person name="Eisen J.A."/>
            <person name="Seshadri R."/>
            <person name="Ren Q."/>
            <person name="Wu M."/>
            <person name="Utterback T.R."/>
            <person name="Smith S."/>
            <person name="Lewis M."/>
            <person name="Khouri H."/>
            <person name="Zhang C."/>
            <person name="Niu H."/>
            <person name="Lin Q."/>
            <person name="Ohashi N."/>
            <person name="Zhi N."/>
            <person name="Nelson W."/>
            <person name="Brinkac L.M."/>
            <person name="Dodson R.J."/>
            <person name="Rosovitz M.J."/>
            <person name="Sundaram J."/>
            <person name="Daugherty S.C."/>
            <person name="Davidsen T."/>
            <person name="Durkin A.S."/>
            <person name="Gwinn M."/>
            <person name="Haft D.H."/>
            <person name="Selengut J.D."/>
            <person name="Sullivan S.A."/>
            <person name="Zafar N."/>
            <person name="Zhou L."/>
            <person name="Benahmed F."/>
            <person name="Forberger H."/>
            <person name="Halpin R."/>
            <person name="Mulligan S."/>
            <person name="Robinson J."/>
            <person name="White O."/>
            <person name="Rikihisa Y."/>
            <person name="Tettelin H."/>
        </authorList>
    </citation>
    <scope>NUCLEOTIDE SEQUENCE [LARGE SCALE GENOMIC DNA]</scope>
    <source>
        <strain evidence="4">ATCC CRL-10679 / Arkansas</strain>
    </source>
</reference>
<dbReference type="Proteomes" id="UP000008320">
    <property type="component" value="Chromosome"/>
</dbReference>
<keyword evidence="4" id="KW-1185">Reference proteome</keyword>
<sequence>MIHNGNKKHSATNALLNVATVVSALVMTFSAFCTIYSGLNLAFNIKIPGTPQTSMGLFLAFVLTFTAGSLSLISAAVANRLSQPFVLTQETSRNTSQQNTSEDDQHRLRSTSQQNTSEDDQHRLRNTSQQNTSEDDDQHRLRNTSELDGQDNNSPPSSVVRQSTMQGIPSAQQEV</sequence>
<keyword evidence="2" id="KW-1133">Transmembrane helix</keyword>
<evidence type="ECO:0000313" key="3">
    <source>
        <dbReference type="EMBL" id="ABD45218.1"/>
    </source>
</evidence>
<dbReference type="OrthoDB" id="10002757at2"/>